<dbReference type="AlphaFoldDB" id="A0A1W1Z678"/>
<reference evidence="2 3" key="1">
    <citation type="submission" date="2017-04" db="EMBL/GenBank/DDBJ databases">
        <authorList>
            <person name="Afonso C.L."/>
            <person name="Miller P.J."/>
            <person name="Scott M.A."/>
            <person name="Spackman E."/>
            <person name="Goraichik I."/>
            <person name="Dimitrov K.M."/>
            <person name="Suarez D.L."/>
            <person name="Swayne D.E."/>
        </authorList>
    </citation>
    <scope>NUCLEOTIDE SEQUENCE [LARGE SCALE GENOMIC DNA]</scope>
    <source>
        <strain evidence="2 3">CGMCC 1.10972</strain>
    </source>
</reference>
<protein>
    <recommendedName>
        <fullName evidence="4">DUF1223 domain-containing protein</fullName>
    </recommendedName>
</protein>
<proteinExistence type="predicted"/>
<organism evidence="2 3">
    <name type="scientific">Fulvimarina manganoxydans</name>
    <dbReference type="NCBI Taxonomy" id="937218"/>
    <lineage>
        <taxon>Bacteria</taxon>
        <taxon>Pseudomonadati</taxon>
        <taxon>Pseudomonadota</taxon>
        <taxon>Alphaproteobacteria</taxon>
        <taxon>Hyphomicrobiales</taxon>
        <taxon>Aurantimonadaceae</taxon>
        <taxon>Fulvimarina</taxon>
    </lineage>
</organism>
<dbReference type="EMBL" id="FWXR01000002">
    <property type="protein sequence ID" value="SMC43641.1"/>
    <property type="molecule type" value="Genomic_DNA"/>
</dbReference>
<dbReference type="InterPro" id="IPR036249">
    <property type="entry name" value="Thioredoxin-like_sf"/>
</dbReference>
<feature type="transmembrane region" description="Helical" evidence="1">
    <location>
        <begin position="48"/>
        <end position="68"/>
    </location>
</feature>
<dbReference type="PANTHER" id="PTHR36057:SF1">
    <property type="entry name" value="LIPOPROTEIN LIPID ATTACHMENT SITE-LIKE PROTEIN, PUTATIVE (DUF1223)-RELATED"/>
    <property type="match status" value="1"/>
</dbReference>
<dbReference type="PANTHER" id="PTHR36057">
    <property type="match status" value="1"/>
</dbReference>
<keyword evidence="1" id="KW-0472">Membrane</keyword>
<gene>
    <name evidence="2" type="ORF">SAMN06297251_102195</name>
</gene>
<evidence type="ECO:0008006" key="4">
    <source>
        <dbReference type="Google" id="ProtNLM"/>
    </source>
</evidence>
<dbReference type="Pfam" id="PF06764">
    <property type="entry name" value="DUF1223"/>
    <property type="match status" value="1"/>
</dbReference>
<dbReference type="OrthoDB" id="9808254at2"/>
<keyword evidence="1" id="KW-0812">Transmembrane</keyword>
<dbReference type="SUPFAM" id="SSF52833">
    <property type="entry name" value="Thioredoxin-like"/>
    <property type="match status" value="1"/>
</dbReference>
<dbReference type="InterPro" id="IPR010634">
    <property type="entry name" value="DUF1223"/>
</dbReference>
<keyword evidence="1" id="KW-1133">Transmembrane helix</keyword>
<accession>A0A1W1Z678</accession>
<dbReference type="STRING" id="937218.SAMN06297251_102195"/>
<evidence type="ECO:0000313" key="2">
    <source>
        <dbReference type="EMBL" id="SMC43641.1"/>
    </source>
</evidence>
<keyword evidence="3" id="KW-1185">Reference proteome</keyword>
<name>A0A1W1Z678_9HYPH</name>
<evidence type="ECO:0000313" key="3">
    <source>
        <dbReference type="Proteomes" id="UP000192656"/>
    </source>
</evidence>
<sequence>MQISIPTTNLLSPAAVCGARAPQWRAELYEPEPSPPPQTPRGMGRARVMVASALSLILATIVCFLALAGRSEASDEIAGAPISHVVELFTSQGCRSCPTADKVLADLDADPSLLVLAYHVDYWDYIGWQDLYGSTDNTNRQRAYQQSFSLPSLYTPQLVVNGRAQLVATPDQPVAETVAQVPSLATEQKAWVKLERVGEQVKIRAGLSDPMAAGPMPVLILVTFDEESETVITRGENAGSTLHQTHPVRDWRILGMWSGEPLKIELPLATLVEDARGANGCAALIQAMSPDGSPGPILAAARLALPDH</sequence>
<evidence type="ECO:0000256" key="1">
    <source>
        <dbReference type="SAM" id="Phobius"/>
    </source>
</evidence>
<dbReference type="Proteomes" id="UP000192656">
    <property type="component" value="Unassembled WGS sequence"/>
</dbReference>